<dbReference type="OrthoDB" id="2680098at2"/>
<protein>
    <recommendedName>
        <fullName evidence="1">RNase H type-1 domain-containing protein</fullName>
    </recommendedName>
</protein>
<dbReference type="PANTHER" id="PTHR46387:SF2">
    <property type="entry name" value="RIBONUCLEASE HI"/>
    <property type="match status" value="1"/>
</dbReference>
<dbReference type="InterPro" id="IPR036397">
    <property type="entry name" value="RNaseH_sf"/>
</dbReference>
<evidence type="ECO:0000313" key="3">
    <source>
        <dbReference type="Proteomes" id="UP000240509"/>
    </source>
</evidence>
<dbReference type="GO" id="GO:0003676">
    <property type="term" value="F:nucleic acid binding"/>
    <property type="evidence" value="ECO:0007669"/>
    <property type="project" value="InterPro"/>
</dbReference>
<dbReference type="InterPro" id="IPR012337">
    <property type="entry name" value="RNaseH-like_sf"/>
</dbReference>
<dbReference type="Pfam" id="PF13456">
    <property type="entry name" value="RVT_3"/>
    <property type="match status" value="1"/>
</dbReference>
<keyword evidence="3" id="KW-1185">Reference proteome</keyword>
<sequence>MKGWLEFTYKTKKGLETTMTSDELVMEEAVLFAEDLQRTGRVKEVVFLDDRDSYWTVKEMHKYLQEVETEPHNITVYFDGNFDRDQKRAGIGLAVYYEKNGKRFRTRKNLLMDHLETNNEAEYAALYAGVEELVKLEVRHMPVRFAGDSQVVINQLSGEWPCLEEKLHRWADKIEAELKQHGVTPEFHLLDRKNNQEADQLASQALKNISISSSLELN</sequence>
<dbReference type="RefSeq" id="WP_107586277.1">
    <property type="nucleotide sequence ID" value="NZ_PZJJ01000048.1"/>
</dbReference>
<proteinExistence type="predicted"/>
<dbReference type="PROSITE" id="PS50879">
    <property type="entry name" value="RNASE_H_1"/>
    <property type="match status" value="1"/>
</dbReference>
<dbReference type="InterPro" id="IPR002156">
    <property type="entry name" value="RNaseH_domain"/>
</dbReference>
<dbReference type="SUPFAM" id="SSF53098">
    <property type="entry name" value="Ribonuclease H-like"/>
    <property type="match status" value="1"/>
</dbReference>
<dbReference type="NCBIfam" id="NF005822">
    <property type="entry name" value="PRK07708.1"/>
    <property type="match status" value="1"/>
</dbReference>
<dbReference type="CDD" id="cd09279">
    <property type="entry name" value="RNase_HI_like"/>
    <property type="match status" value="1"/>
</dbReference>
<dbReference type="EMBL" id="PZJJ01000048">
    <property type="protein sequence ID" value="PTL37482.1"/>
    <property type="molecule type" value="Genomic_DNA"/>
</dbReference>
<name>A0A2T4U254_9BACI</name>
<feature type="domain" description="RNase H type-1" evidence="1">
    <location>
        <begin position="70"/>
        <end position="207"/>
    </location>
</feature>
<dbReference type="AlphaFoldDB" id="A0A2T4U254"/>
<dbReference type="Proteomes" id="UP000240509">
    <property type="component" value="Unassembled WGS sequence"/>
</dbReference>
<accession>A0A2T4U254</accession>
<gene>
    <name evidence="2" type="ORF">C6Y45_16255</name>
</gene>
<comment type="caution">
    <text evidence="2">The sequence shown here is derived from an EMBL/GenBank/DDBJ whole genome shotgun (WGS) entry which is preliminary data.</text>
</comment>
<dbReference type="PANTHER" id="PTHR46387">
    <property type="entry name" value="POLYNUCLEOTIDYL TRANSFERASE, RIBONUCLEASE H-LIKE SUPERFAMILY PROTEIN"/>
    <property type="match status" value="1"/>
</dbReference>
<dbReference type="Gene3D" id="3.30.420.10">
    <property type="entry name" value="Ribonuclease H-like superfamily/Ribonuclease H"/>
    <property type="match status" value="1"/>
</dbReference>
<evidence type="ECO:0000313" key="2">
    <source>
        <dbReference type="EMBL" id="PTL37482.1"/>
    </source>
</evidence>
<evidence type="ECO:0000259" key="1">
    <source>
        <dbReference type="PROSITE" id="PS50879"/>
    </source>
</evidence>
<organism evidence="2 3">
    <name type="scientific">Alkalicoccus saliphilus</name>
    <dbReference type="NCBI Taxonomy" id="200989"/>
    <lineage>
        <taxon>Bacteria</taxon>
        <taxon>Bacillati</taxon>
        <taxon>Bacillota</taxon>
        <taxon>Bacilli</taxon>
        <taxon>Bacillales</taxon>
        <taxon>Bacillaceae</taxon>
        <taxon>Alkalicoccus</taxon>
    </lineage>
</organism>
<dbReference type="GO" id="GO:0004523">
    <property type="term" value="F:RNA-DNA hybrid ribonuclease activity"/>
    <property type="evidence" value="ECO:0007669"/>
    <property type="project" value="InterPro"/>
</dbReference>
<reference evidence="2 3" key="1">
    <citation type="submission" date="2018-03" db="EMBL/GenBank/DDBJ databases">
        <title>Alkalicoccus saliphilus sp. nov., isolated from a mineral pool.</title>
        <authorList>
            <person name="Zhao B."/>
        </authorList>
    </citation>
    <scope>NUCLEOTIDE SEQUENCE [LARGE SCALE GENOMIC DNA]</scope>
    <source>
        <strain evidence="2 3">6AG</strain>
    </source>
</reference>